<reference evidence="12" key="1">
    <citation type="submission" date="2020-11" db="EMBL/GenBank/DDBJ databases">
        <authorList>
            <person name="Tran Van P."/>
        </authorList>
    </citation>
    <scope>NUCLEOTIDE SEQUENCE</scope>
</reference>
<dbReference type="GO" id="GO:0015375">
    <property type="term" value="F:glycine:sodium symporter activity"/>
    <property type="evidence" value="ECO:0007669"/>
    <property type="project" value="TreeGrafter"/>
</dbReference>
<dbReference type="PROSITE" id="PS00610">
    <property type="entry name" value="NA_NEUROTRAN_SYMP_1"/>
    <property type="match status" value="1"/>
</dbReference>
<gene>
    <name evidence="12" type="ORF">OSB1V03_LOCUS3934</name>
</gene>
<dbReference type="EMBL" id="OC856259">
    <property type="protein sequence ID" value="CAD7623479.1"/>
    <property type="molecule type" value="Genomic_DNA"/>
</dbReference>
<evidence type="ECO:0000313" key="12">
    <source>
        <dbReference type="EMBL" id="CAD7623479.1"/>
    </source>
</evidence>
<feature type="binding site" evidence="8">
    <location>
        <position position="362"/>
    </location>
    <ligand>
        <name>Na(+)</name>
        <dbReference type="ChEBI" id="CHEBI:29101"/>
        <label>1</label>
    </ligand>
</feature>
<feature type="binding site" evidence="8">
    <location>
        <position position="31"/>
    </location>
    <ligand>
        <name>Na(+)</name>
        <dbReference type="ChEBI" id="CHEBI:29101"/>
        <label>1</label>
    </ligand>
</feature>
<name>A0A7R9KIJ7_9ACAR</name>
<feature type="transmembrane region" description="Helical" evidence="11">
    <location>
        <begin position="21"/>
        <end position="40"/>
    </location>
</feature>
<dbReference type="Pfam" id="PF00209">
    <property type="entry name" value="SNF"/>
    <property type="match status" value="1"/>
</dbReference>
<evidence type="ECO:0000256" key="5">
    <source>
        <dbReference type="ARBA" id="ARBA00022847"/>
    </source>
</evidence>
<dbReference type="PROSITE" id="PS50267">
    <property type="entry name" value="NA_NEUROTRAN_SYMP_3"/>
    <property type="match status" value="1"/>
</dbReference>
<dbReference type="PANTHER" id="PTHR11616:SF240">
    <property type="entry name" value="BLOATED TUBULES, ISOFORM B-RELATED"/>
    <property type="match status" value="1"/>
</dbReference>
<dbReference type="Proteomes" id="UP000759131">
    <property type="component" value="Unassembled WGS sequence"/>
</dbReference>
<dbReference type="AlphaFoldDB" id="A0A7R9KIJ7"/>
<feature type="binding site" evidence="8">
    <location>
        <position position="269"/>
    </location>
    <ligand>
        <name>Na(+)</name>
        <dbReference type="ChEBI" id="CHEBI:29101"/>
        <label>1</label>
    </ligand>
</feature>
<feature type="transmembrane region" description="Helical" evidence="11">
    <location>
        <begin position="470"/>
        <end position="488"/>
    </location>
</feature>
<comment type="subcellular location">
    <subcellularLocation>
        <location evidence="1">Membrane</location>
        <topology evidence="1">Multi-pass membrane protein</topology>
    </subcellularLocation>
</comment>
<keyword evidence="8" id="KW-0479">Metal-binding</keyword>
<feature type="transmembrane region" description="Helical" evidence="11">
    <location>
        <begin position="213"/>
        <end position="230"/>
    </location>
</feature>
<proteinExistence type="inferred from homology"/>
<feature type="transmembrane region" description="Helical" evidence="11">
    <location>
        <begin position="508"/>
        <end position="529"/>
    </location>
</feature>
<feature type="transmembrane region" description="Helical" evidence="11">
    <location>
        <begin position="184"/>
        <end position="201"/>
    </location>
</feature>
<keyword evidence="6 11" id="KW-1133">Transmembrane helix</keyword>
<keyword evidence="9" id="KW-1015">Disulfide bond</keyword>
<feature type="transmembrane region" description="Helical" evidence="11">
    <location>
        <begin position="391"/>
        <end position="417"/>
    </location>
</feature>
<sequence length="574" mass="65153">MINILKMTETEVSREKFTNKFEYFLTSLSYAVGLGNVWRFPYLCYSNGGGSFFIPYLLSLALIGFSFFVLESSMGQYSSEGPMTVWKISPMFKGIGVAMFVMNTYVGIYYNIIVAWAIYFIYATFTALPGVPWSTCDNEWNTADCHLLKQDDNYPNRTLKSPSDEFFHNKVLNMSNGIENMVTLNYPLVICLAIAWLLMFLSISRGVKGLGKVAYFTAIFPYIMITILLGRGASLDGALDGIKYYVTPEWEKLANIKVWSQAASQIFFSLSICMGGVITLSSYNPFKNNFLRDSLTIAVCNSLTRFAIFSVIGFMAKDLNKNIDEVADQGVGLAFIVYPSALSMLPVAPLWSCLFFLMILILGFGSEMTLIEAIVMTIVDQWPHKLRHRKVWVLACVCVVMFLAGLFMCTSAGIYILQLMDSYCVPYSALFIAFFEVMTIAWVFGMNKYLERMKEMLGSYPFPKQYWKYMYQYFCPIVIAVLLILQFVYKLPTTYGNYEYPVYSEVIGWLLCVSSIIFIPGIALYQILYKMFAEKLSFKLAVKTLIEPTSVWSKSVESNGFSNGHEKSDQVMSI</sequence>
<protein>
    <recommendedName>
        <fullName evidence="10">Transporter</fullName>
    </recommendedName>
</protein>
<feature type="binding site" evidence="8">
    <location>
        <position position="36"/>
    </location>
    <ligand>
        <name>Na(+)</name>
        <dbReference type="ChEBI" id="CHEBI:29101"/>
        <label>1</label>
    </ligand>
</feature>
<dbReference type="InterPro" id="IPR037272">
    <property type="entry name" value="SNS_sf"/>
</dbReference>
<accession>A0A7R9KIJ7</accession>
<keyword evidence="3 10" id="KW-0813">Transport</keyword>
<dbReference type="PANTHER" id="PTHR11616">
    <property type="entry name" value="SODIUM/CHLORIDE DEPENDENT TRANSPORTER"/>
    <property type="match status" value="1"/>
</dbReference>
<organism evidence="12">
    <name type="scientific">Medioppia subpectinata</name>
    <dbReference type="NCBI Taxonomy" id="1979941"/>
    <lineage>
        <taxon>Eukaryota</taxon>
        <taxon>Metazoa</taxon>
        <taxon>Ecdysozoa</taxon>
        <taxon>Arthropoda</taxon>
        <taxon>Chelicerata</taxon>
        <taxon>Arachnida</taxon>
        <taxon>Acari</taxon>
        <taxon>Acariformes</taxon>
        <taxon>Sarcoptiformes</taxon>
        <taxon>Oribatida</taxon>
        <taxon>Brachypylina</taxon>
        <taxon>Oppioidea</taxon>
        <taxon>Oppiidae</taxon>
        <taxon>Medioppia</taxon>
    </lineage>
</organism>
<keyword evidence="4 10" id="KW-0812">Transmembrane</keyword>
<dbReference type="EMBL" id="CAJPIZ010001684">
    <property type="protein sequence ID" value="CAG2103909.1"/>
    <property type="molecule type" value="Genomic_DNA"/>
</dbReference>
<feature type="binding site" evidence="8">
    <location>
        <position position="301"/>
    </location>
    <ligand>
        <name>Na(+)</name>
        <dbReference type="ChEBI" id="CHEBI:29101"/>
        <label>1</label>
    </ligand>
</feature>
<evidence type="ECO:0000313" key="13">
    <source>
        <dbReference type="Proteomes" id="UP000759131"/>
    </source>
</evidence>
<keyword evidence="13" id="KW-1185">Reference proteome</keyword>
<evidence type="ECO:0000256" key="11">
    <source>
        <dbReference type="SAM" id="Phobius"/>
    </source>
</evidence>
<evidence type="ECO:0000256" key="7">
    <source>
        <dbReference type="ARBA" id="ARBA00023136"/>
    </source>
</evidence>
<dbReference type="GO" id="GO:0005886">
    <property type="term" value="C:plasma membrane"/>
    <property type="evidence" value="ECO:0007669"/>
    <property type="project" value="TreeGrafter"/>
</dbReference>
<feature type="transmembrane region" description="Helical" evidence="11">
    <location>
        <begin position="429"/>
        <end position="450"/>
    </location>
</feature>
<dbReference type="PRINTS" id="PR00176">
    <property type="entry name" value="NANEUSMPORT"/>
</dbReference>
<evidence type="ECO:0000256" key="2">
    <source>
        <dbReference type="ARBA" id="ARBA00006459"/>
    </source>
</evidence>
<keyword evidence="7 11" id="KW-0472">Membrane</keyword>
<comment type="similarity">
    <text evidence="2 10">Belongs to the sodium:neurotransmitter symporter (SNF) (TC 2.A.22) family.</text>
</comment>
<evidence type="ECO:0000256" key="8">
    <source>
        <dbReference type="PIRSR" id="PIRSR600175-1"/>
    </source>
</evidence>
<evidence type="ECO:0000256" key="4">
    <source>
        <dbReference type="ARBA" id="ARBA00022692"/>
    </source>
</evidence>
<dbReference type="SUPFAM" id="SSF161070">
    <property type="entry name" value="SNF-like"/>
    <property type="match status" value="1"/>
</dbReference>
<evidence type="ECO:0000256" key="10">
    <source>
        <dbReference type="RuleBase" id="RU003732"/>
    </source>
</evidence>
<evidence type="ECO:0000256" key="1">
    <source>
        <dbReference type="ARBA" id="ARBA00004141"/>
    </source>
</evidence>
<feature type="transmembrane region" description="Helical" evidence="11">
    <location>
        <begin position="262"/>
        <end position="283"/>
    </location>
</feature>
<dbReference type="OrthoDB" id="6581954at2759"/>
<feature type="transmembrane region" description="Helical" evidence="11">
    <location>
        <begin position="295"/>
        <end position="316"/>
    </location>
</feature>
<dbReference type="InterPro" id="IPR000175">
    <property type="entry name" value="Na/ntran_symport"/>
</dbReference>
<dbReference type="GO" id="GO:0046872">
    <property type="term" value="F:metal ion binding"/>
    <property type="evidence" value="ECO:0007669"/>
    <property type="project" value="UniProtKB-KW"/>
</dbReference>
<feature type="binding site" evidence="8">
    <location>
        <position position="32"/>
    </location>
    <ligand>
        <name>Na(+)</name>
        <dbReference type="ChEBI" id="CHEBI:29101"/>
        <label>1</label>
    </ligand>
</feature>
<feature type="transmembrane region" description="Helical" evidence="11">
    <location>
        <begin position="354"/>
        <end position="379"/>
    </location>
</feature>
<keyword evidence="8" id="KW-0915">Sodium</keyword>
<keyword evidence="5 10" id="KW-0769">Symport</keyword>
<evidence type="ECO:0000256" key="3">
    <source>
        <dbReference type="ARBA" id="ARBA00022448"/>
    </source>
</evidence>
<evidence type="ECO:0000256" key="9">
    <source>
        <dbReference type="PIRSR" id="PIRSR600175-2"/>
    </source>
</evidence>
<feature type="transmembrane region" description="Helical" evidence="11">
    <location>
        <begin position="52"/>
        <end position="70"/>
    </location>
</feature>
<feature type="disulfide bond" evidence="9">
    <location>
        <begin position="136"/>
        <end position="145"/>
    </location>
</feature>
<feature type="transmembrane region" description="Helical" evidence="11">
    <location>
        <begin position="91"/>
        <end position="122"/>
    </location>
</feature>
<evidence type="ECO:0000256" key="6">
    <source>
        <dbReference type="ARBA" id="ARBA00022989"/>
    </source>
</evidence>
<feature type="binding site" evidence="8">
    <location>
        <position position="366"/>
    </location>
    <ligand>
        <name>Na(+)</name>
        <dbReference type="ChEBI" id="CHEBI:29101"/>
        <label>1</label>
    </ligand>
</feature>